<feature type="transmembrane region" description="Helical" evidence="1">
    <location>
        <begin position="113"/>
        <end position="134"/>
    </location>
</feature>
<reference evidence="2 3" key="1">
    <citation type="journal article" date="2015" name="Int. J. Syst. Evol. Microbiol.">
        <title>Hyunsoonleella pacifica sp. nov., isolated from seawater of South Pacific Gyre.</title>
        <authorList>
            <person name="Gao X."/>
            <person name="Zhang Z."/>
            <person name="Dai X."/>
            <person name="Zhang X.H."/>
        </authorList>
    </citation>
    <scope>NUCLEOTIDE SEQUENCE [LARGE SCALE GENOMIC DNA]</scope>
    <source>
        <strain evidence="2 3">SW033</strain>
    </source>
</reference>
<feature type="transmembrane region" description="Helical" evidence="1">
    <location>
        <begin position="154"/>
        <end position="172"/>
    </location>
</feature>
<proteinExistence type="predicted"/>
<keyword evidence="1" id="KW-0472">Membrane</keyword>
<keyword evidence="1" id="KW-0812">Transmembrane</keyword>
<keyword evidence="3" id="KW-1185">Reference proteome</keyword>
<dbReference type="RefSeq" id="WP_130935156.1">
    <property type="nucleotide sequence ID" value="NZ_BMEE01000001.1"/>
</dbReference>
<feature type="transmembrane region" description="Helical" evidence="1">
    <location>
        <begin position="13"/>
        <end position="30"/>
    </location>
</feature>
<dbReference type="Proteomes" id="UP000292372">
    <property type="component" value="Unassembled WGS sequence"/>
</dbReference>
<name>A0A4Q9FRE6_9FLAO</name>
<dbReference type="AlphaFoldDB" id="A0A4Q9FRE6"/>
<dbReference type="OrthoDB" id="7857417at2"/>
<dbReference type="EMBL" id="SIRS01000001">
    <property type="protein sequence ID" value="TBN18638.1"/>
    <property type="molecule type" value="Genomic_DNA"/>
</dbReference>
<sequence>MRLDAISPNAPEFFQYLKYLGIICFALYLLSVKKNQLYFTFILLFLFLLIDDVTQLHQIVGRYFVEWINLKMTFKRKVYPVFGQIIYLLITLIIFSIVFITQFKFTSANNKKLLLSIFKFLGVFLFFGVFLDLIHTITSDYVFISKILTIIEEGGEMLSLSLIVWLFYLLTFKPEKTGGQSLLGFFHFKKKSEHVNMH</sequence>
<evidence type="ECO:0000313" key="3">
    <source>
        <dbReference type="Proteomes" id="UP000292372"/>
    </source>
</evidence>
<evidence type="ECO:0000256" key="1">
    <source>
        <dbReference type="SAM" id="Phobius"/>
    </source>
</evidence>
<keyword evidence="1" id="KW-1133">Transmembrane helix</keyword>
<gene>
    <name evidence="2" type="ORF">EYD46_00810</name>
</gene>
<comment type="caution">
    <text evidence="2">The sequence shown here is derived from an EMBL/GenBank/DDBJ whole genome shotgun (WGS) entry which is preliminary data.</text>
</comment>
<feature type="transmembrane region" description="Helical" evidence="1">
    <location>
        <begin position="78"/>
        <end position="101"/>
    </location>
</feature>
<feature type="transmembrane region" description="Helical" evidence="1">
    <location>
        <begin position="37"/>
        <end position="58"/>
    </location>
</feature>
<organism evidence="2 3">
    <name type="scientific">Hyunsoonleella pacifica</name>
    <dbReference type="NCBI Taxonomy" id="1080224"/>
    <lineage>
        <taxon>Bacteria</taxon>
        <taxon>Pseudomonadati</taxon>
        <taxon>Bacteroidota</taxon>
        <taxon>Flavobacteriia</taxon>
        <taxon>Flavobacteriales</taxon>
        <taxon>Flavobacteriaceae</taxon>
    </lineage>
</organism>
<evidence type="ECO:0000313" key="2">
    <source>
        <dbReference type="EMBL" id="TBN18638.1"/>
    </source>
</evidence>
<protein>
    <recommendedName>
        <fullName evidence="4">Transmembrane protein</fullName>
    </recommendedName>
</protein>
<accession>A0A4Q9FRE6</accession>
<evidence type="ECO:0008006" key="4">
    <source>
        <dbReference type="Google" id="ProtNLM"/>
    </source>
</evidence>